<keyword evidence="2" id="KW-1185">Reference proteome</keyword>
<sequence>MESGLFFRDGGNFLKKMTMLVLAAVLLIGTTACSKKAEQGPNSNASNTFMHLHGLGYSADGKRLFIPVHNGLQVYADGSWNEGPGEKHDYMGFTAVDDGFYSSGHPAPGSKYKNPLGLVKSTNDGKTVSVISLEGEVDLHGMTAGFRSHTLYVTNPEPNSKMKQAGLFYSKDKGETWTNSPATGLQGQMTAIAAHPYDASIAAVGTTTGTYLSRDYGQRFTSLVPEQPVSALTFTDSGNVLAATSGPNASLLEINIESKESLAIKMPSKDTITYVVQNPTDPKELVLTTEPKDVYLSTDRGATWIKIAEKGKTINRK</sequence>
<dbReference type="InterPro" id="IPR054817">
    <property type="entry name" value="Glycosyl_F510_1955-like"/>
</dbReference>
<name>A0ABR5ABR4_9BACL</name>
<comment type="caution">
    <text evidence="1">The sequence shown here is derived from an EMBL/GenBank/DDBJ whole genome shotgun (WGS) entry which is preliminary data.</text>
</comment>
<evidence type="ECO:0000313" key="1">
    <source>
        <dbReference type="EMBL" id="KIL38476.1"/>
    </source>
</evidence>
<evidence type="ECO:0000313" key="2">
    <source>
        <dbReference type="Proteomes" id="UP000031967"/>
    </source>
</evidence>
<dbReference type="SUPFAM" id="SSF110296">
    <property type="entry name" value="Oligoxyloglucan reducing end-specific cellobiohydrolase"/>
    <property type="match status" value="1"/>
</dbReference>
<accession>A0ABR5ABR4</accession>
<dbReference type="NCBIfam" id="NF045728">
    <property type="entry name" value="glycosyl_F510_1955"/>
    <property type="match status" value="1"/>
</dbReference>
<keyword evidence="1" id="KW-0378">Hydrolase</keyword>
<gene>
    <name evidence="1" type="ORF">SD70_26275</name>
</gene>
<protein>
    <submittedName>
        <fullName evidence="1">Glycosyl hydrolase</fullName>
    </submittedName>
</protein>
<dbReference type="InterPro" id="IPR015943">
    <property type="entry name" value="WD40/YVTN_repeat-like_dom_sf"/>
</dbReference>
<dbReference type="GO" id="GO:0016787">
    <property type="term" value="F:hydrolase activity"/>
    <property type="evidence" value="ECO:0007669"/>
    <property type="project" value="UniProtKB-KW"/>
</dbReference>
<organism evidence="1 2">
    <name type="scientific">Gordoniibacillus kamchatkensis</name>
    <dbReference type="NCBI Taxonomy" id="1590651"/>
    <lineage>
        <taxon>Bacteria</taxon>
        <taxon>Bacillati</taxon>
        <taxon>Bacillota</taxon>
        <taxon>Bacilli</taxon>
        <taxon>Bacillales</taxon>
        <taxon>Paenibacillaceae</taxon>
        <taxon>Gordoniibacillus</taxon>
    </lineage>
</organism>
<dbReference type="CDD" id="cd15482">
    <property type="entry name" value="Sialidase_non-viral"/>
    <property type="match status" value="1"/>
</dbReference>
<dbReference type="Gene3D" id="2.130.10.10">
    <property type="entry name" value="YVTN repeat-like/Quinoprotein amine dehydrogenase"/>
    <property type="match status" value="1"/>
</dbReference>
<reference evidence="1 2" key="1">
    <citation type="submission" date="2014-12" db="EMBL/GenBank/DDBJ databases">
        <title>Draft genome sequence of Paenibacillus kamchatkensis strain B-2647.</title>
        <authorList>
            <person name="Karlyshev A.V."/>
            <person name="Kudryashova E.B."/>
        </authorList>
    </citation>
    <scope>NUCLEOTIDE SEQUENCE [LARGE SCALE GENOMIC DNA]</scope>
    <source>
        <strain evidence="1 2">VKM B-2647</strain>
    </source>
</reference>
<dbReference type="Proteomes" id="UP000031967">
    <property type="component" value="Unassembled WGS sequence"/>
</dbReference>
<dbReference type="EMBL" id="JXAK01000060">
    <property type="protein sequence ID" value="KIL38476.1"/>
    <property type="molecule type" value="Genomic_DNA"/>
</dbReference>
<proteinExistence type="predicted"/>